<dbReference type="AlphaFoldDB" id="A0A939EX36"/>
<dbReference type="Proteomes" id="UP000664144">
    <property type="component" value="Unassembled WGS sequence"/>
</dbReference>
<dbReference type="Pfam" id="PF16130">
    <property type="entry name" value="DUF4842"/>
    <property type="match status" value="1"/>
</dbReference>
<dbReference type="RefSeq" id="WP_206984109.1">
    <property type="nucleotide sequence ID" value="NZ_JAFLQZ010000004.1"/>
</dbReference>
<accession>A0A939EX36</accession>
<reference evidence="2" key="1">
    <citation type="submission" date="2021-03" db="EMBL/GenBank/DDBJ databases">
        <authorList>
            <person name="Kim M.K."/>
        </authorList>
    </citation>
    <scope>NUCLEOTIDE SEQUENCE</scope>
    <source>
        <strain evidence="2">BT186</strain>
    </source>
</reference>
<evidence type="ECO:0000313" key="2">
    <source>
        <dbReference type="EMBL" id="MBO0358192.1"/>
    </source>
</evidence>
<protein>
    <submittedName>
        <fullName evidence="2">LruC domain-containing protein</fullName>
    </submittedName>
</protein>
<comment type="caution">
    <text evidence="2">The sequence shown here is derived from an EMBL/GenBank/DDBJ whole genome shotgun (WGS) entry which is preliminary data.</text>
</comment>
<proteinExistence type="predicted"/>
<evidence type="ECO:0000259" key="1">
    <source>
        <dbReference type="Pfam" id="PF16130"/>
    </source>
</evidence>
<dbReference type="EMBL" id="JAFLQZ010000004">
    <property type="protein sequence ID" value="MBO0358192.1"/>
    <property type="molecule type" value="Genomic_DNA"/>
</dbReference>
<organism evidence="2 3">
    <name type="scientific">Hymenobacter telluris</name>
    <dbReference type="NCBI Taxonomy" id="2816474"/>
    <lineage>
        <taxon>Bacteria</taxon>
        <taxon>Pseudomonadati</taxon>
        <taxon>Bacteroidota</taxon>
        <taxon>Cytophagia</taxon>
        <taxon>Cytophagales</taxon>
        <taxon>Hymenobacteraceae</taxon>
        <taxon>Hymenobacter</taxon>
    </lineage>
</organism>
<gene>
    <name evidence="2" type="ORF">J0X19_09575</name>
</gene>
<name>A0A939EX36_9BACT</name>
<dbReference type="InterPro" id="IPR031025">
    <property type="entry name" value="LruC_dom"/>
</dbReference>
<evidence type="ECO:0000313" key="3">
    <source>
        <dbReference type="Proteomes" id="UP000664144"/>
    </source>
</evidence>
<keyword evidence="3" id="KW-1185">Reference proteome</keyword>
<dbReference type="NCBIfam" id="TIGR04456">
    <property type="entry name" value="LruC_dom"/>
    <property type="match status" value="1"/>
</dbReference>
<dbReference type="InterPro" id="IPR032295">
    <property type="entry name" value="DUF4842"/>
</dbReference>
<sequence length="368" mass="39280">MYAGTVDVALDANFLYVTYNITAPNVYLLETHLDVFDNITAFRNAKKLSGGGAIPGKFAYKASFSAGARKTSYTATIPRSVVDGLPRDCFFIASHAALSNGETAWGGLCSESGNGVSLNNAAQFPGANWSTYFEFCKSGCNGPVDFTYAWEDLRNTGNDADYNDLVIKSDVTKTSNMMQIKFTAAARGAGYDHAFKFNIPKTGIPQGSAGIFGASSVQDMGTYFTVTVFPSTKTALPSAGSSGFANTVPSEPCVAPNEHTVTIAIDGSFPYNAARPYEPFISVYTSGMASGTPAYDLNVYGVSTPADTWTDTDGDVYPNGILIPSDWKWPLENVRITAAYPNFRSITDGFNPNWANTAPTTGTFSSCN</sequence>
<feature type="domain" description="DUF4842" evidence="1">
    <location>
        <begin position="178"/>
        <end position="344"/>
    </location>
</feature>